<gene>
    <name evidence="1" type="ORF">g.95349</name>
</gene>
<sequence length="175" mass="20221">MPFPPPPRGSFMAAASTRCCPFVGVIRFKRARRSALSHSRVSYPVSLLWVGSPVRVCCVRFVRDERRERIDDAAATTTAHTFYLNPYFYVLLLLLCLERPPHPKNINVVAVTLYYYISFSSFVRSFSSPSLPMVPPKYMHNTHYTGCLFRKSFNSYYKPSFDFSIEYFAILTNFP</sequence>
<proteinExistence type="predicted"/>
<evidence type="ECO:0000313" key="1">
    <source>
        <dbReference type="EMBL" id="MBY74049.1"/>
    </source>
</evidence>
<accession>A0A2S2Q8J4</accession>
<dbReference type="AlphaFoldDB" id="A0A2S2Q8J4"/>
<dbReference type="EMBL" id="GGMS01004846">
    <property type="protein sequence ID" value="MBY74049.1"/>
    <property type="molecule type" value="Transcribed_RNA"/>
</dbReference>
<protein>
    <submittedName>
        <fullName evidence="1">Uncharacterized protein</fullName>
    </submittedName>
</protein>
<organism evidence="1">
    <name type="scientific">Sipha flava</name>
    <name type="common">yellow sugarcane aphid</name>
    <dbReference type="NCBI Taxonomy" id="143950"/>
    <lineage>
        <taxon>Eukaryota</taxon>
        <taxon>Metazoa</taxon>
        <taxon>Ecdysozoa</taxon>
        <taxon>Arthropoda</taxon>
        <taxon>Hexapoda</taxon>
        <taxon>Insecta</taxon>
        <taxon>Pterygota</taxon>
        <taxon>Neoptera</taxon>
        <taxon>Paraneoptera</taxon>
        <taxon>Hemiptera</taxon>
        <taxon>Sternorrhyncha</taxon>
        <taxon>Aphidomorpha</taxon>
        <taxon>Aphidoidea</taxon>
        <taxon>Aphididae</taxon>
        <taxon>Sipha</taxon>
    </lineage>
</organism>
<reference evidence="1" key="1">
    <citation type="submission" date="2018-04" db="EMBL/GenBank/DDBJ databases">
        <title>Transcriptome assembly of Sipha flava.</title>
        <authorList>
            <person name="Scully E.D."/>
            <person name="Geib S.M."/>
            <person name="Palmer N.A."/>
            <person name="Koch K."/>
            <person name="Bradshaw J."/>
            <person name="Heng-Moss T."/>
            <person name="Sarath G."/>
        </authorList>
    </citation>
    <scope>NUCLEOTIDE SEQUENCE</scope>
</reference>
<name>A0A2S2Q8J4_9HEMI</name>